<accession>X6P471</accession>
<keyword evidence="6" id="KW-1185">Reference proteome</keyword>
<evidence type="ECO:0000313" key="6">
    <source>
        <dbReference type="Proteomes" id="UP000023152"/>
    </source>
</evidence>
<dbReference type="Pfam" id="PF01266">
    <property type="entry name" value="DAO"/>
    <property type="match status" value="1"/>
</dbReference>
<protein>
    <recommendedName>
        <fullName evidence="2">FAD-dependent oxidoreductase domain-containing protein 1</fullName>
    </recommendedName>
</protein>
<feature type="non-terminal residue" evidence="5">
    <location>
        <position position="1"/>
    </location>
</feature>
<reference evidence="5 6" key="1">
    <citation type="journal article" date="2013" name="Curr. Biol.">
        <title>The Genome of the Foraminiferan Reticulomyxa filosa.</title>
        <authorList>
            <person name="Glockner G."/>
            <person name="Hulsmann N."/>
            <person name="Schleicher M."/>
            <person name="Noegel A.A."/>
            <person name="Eichinger L."/>
            <person name="Gallinger C."/>
            <person name="Pawlowski J."/>
            <person name="Sierra R."/>
            <person name="Euteneuer U."/>
            <person name="Pillet L."/>
            <person name="Moustafa A."/>
            <person name="Platzer M."/>
            <person name="Groth M."/>
            <person name="Szafranski K."/>
            <person name="Schliwa M."/>
        </authorList>
    </citation>
    <scope>NUCLEOTIDE SEQUENCE [LARGE SCALE GENOMIC DNA]</scope>
</reference>
<dbReference type="EMBL" id="ASPP01003830">
    <property type="protein sequence ID" value="ETO32913.1"/>
    <property type="molecule type" value="Genomic_DNA"/>
</dbReference>
<evidence type="ECO:0000256" key="3">
    <source>
        <dbReference type="ARBA" id="ARBA00046185"/>
    </source>
</evidence>
<name>X6P471_RETFI</name>
<proteinExistence type="predicted"/>
<dbReference type="GO" id="GO:0016491">
    <property type="term" value="F:oxidoreductase activity"/>
    <property type="evidence" value="ECO:0007669"/>
    <property type="project" value="UniProtKB-KW"/>
</dbReference>
<dbReference type="Proteomes" id="UP000023152">
    <property type="component" value="Unassembled WGS sequence"/>
</dbReference>
<comment type="function">
    <text evidence="3">Required for the assembly of the mitochondrial membrane respiratory chain NADH dehydrogenase (Complex I). Involved in mid-late stages of complex I assembly.</text>
</comment>
<evidence type="ECO:0000256" key="2">
    <source>
        <dbReference type="ARBA" id="ARBA00039785"/>
    </source>
</evidence>
<sequence length="261" mass="29310">KSGVLAVGAPECQESLLRGFSPHHSEITDTKGKKAKRSYEHLEKKRREKIEVISKQQASQIYPWLKWDTLAELSVWEPGATDLDIRFEIAIHTYTQKSGSPVLLAWLQARGVSVKCDEPVTQIKKDTHNGLWEVVTKAETQYKCRLIVNAAGAWADSVAQMANLRPLNIVPLRRSIIIFPPQFQTGSPYNALDMTKTLKDPNRSLPWIFGADENEKEFWYLAPQAKSGLFLASPANRDLDDPCDAACTDFDVALCVDRVQS</sequence>
<dbReference type="PANTHER" id="PTHR13847:SF287">
    <property type="entry name" value="FAD-DEPENDENT OXIDOREDUCTASE DOMAIN-CONTAINING PROTEIN 1"/>
    <property type="match status" value="1"/>
</dbReference>
<feature type="domain" description="FAD dependent oxidoreductase" evidence="4">
    <location>
        <begin position="86"/>
        <end position="188"/>
    </location>
</feature>
<dbReference type="GO" id="GO:0005737">
    <property type="term" value="C:cytoplasm"/>
    <property type="evidence" value="ECO:0007669"/>
    <property type="project" value="TreeGrafter"/>
</dbReference>
<evidence type="ECO:0000313" key="5">
    <source>
        <dbReference type="EMBL" id="ETO32913.1"/>
    </source>
</evidence>
<dbReference type="OrthoDB" id="498204at2759"/>
<dbReference type="InterPro" id="IPR036188">
    <property type="entry name" value="FAD/NAD-bd_sf"/>
</dbReference>
<keyword evidence="1" id="KW-0560">Oxidoreductase</keyword>
<dbReference type="Gene3D" id="3.50.50.60">
    <property type="entry name" value="FAD/NAD(P)-binding domain"/>
    <property type="match status" value="1"/>
</dbReference>
<dbReference type="InterPro" id="IPR006076">
    <property type="entry name" value="FAD-dep_OxRdtase"/>
</dbReference>
<comment type="caution">
    <text evidence="5">The sequence shown here is derived from an EMBL/GenBank/DDBJ whole genome shotgun (WGS) entry which is preliminary data.</text>
</comment>
<evidence type="ECO:0000256" key="1">
    <source>
        <dbReference type="ARBA" id="ARBA00023002"/>
    </source>
</evidence>
<gene>
    <name evidence="5" type="ORF">RFI_04203</name>
</gene>
<dbReference type="Gene3D" id="3.30.9.10">
    <property type="entry name" value="D-Amino Acid Oxidase, subunit A, domain 2"/>
    <property type="match status" value="1"/>
</dbReference>
<dbReference type="AlphaFoldDB" id="X6P471"/>
<evidence type="ECO:0000259" key="4">
    <source>
        <dbReference type="Pfam" id="PF01266"/>
    </source>
</evidence>
<organism evidence="5 6">
    <name type="scientific">Reticulomyxa filosa</name>
    <dbReference type="NCBI Taxonomy" id="46433"/>
    <lineage>
        <taxon>Eukaryota</taxon>
        <taxon>Sar</taxon>
        <taxon>Rhizaria</taxon>
        <taxon>Retaria</taxon>
        <taxon>Foraminifera</taxon>
        <taxon>Monothalamids</taxon>
        <taxon>Reticulomyxidae</taxon>
        <taxon>Reticulomyxa</taxon>
    </lineage>
</organism>
<dbReference type="PANTHER" id="PTHR13847">
    <property type="entry name" value="SARCOSINE DEHYDROGENASE-RELATED"/>
    <property type="match status" value="1"/>
</dbReference>
<dbReference type="SUPFAM" id="SSF51905">
    <property type="entry name" value="FAD/NAD(P)-binding domain"/>
    <property type="match status" value="1"/>
</dbReference>